<dbReference type="GO" id="GO:0016020">
    <property type="term" value="C:membrane"/>
    <property type="evidence" value="ECO:0007669"/>
    <property type="project" value="UniProtKB-SubCell"/>
</dbReference>
<accession>A0A5P6AAR6</accession>
<organism evidence="6">
    <name type="scientific">Raoultella planticola</name>
    <name type="common">Klebsiella planticola</name>
    <dbReference type="NCBI Taxonomy" id="575"/>
    <lineage>
        <taxon>Bacteria</taxon>
        <taxon>Pseudomonadati</taxon>
        <taxon>Pseudomonadota</taxon>
        <taxon>Gammaproteobacteria</taxon>
        <taxon>Enterobacterales</taxon>
        <taxon>Enterobacteriaceae</taxon>
        <taxon>Klebsiella/Raoultella group</taxon>
        <taxon>Raoultella</taxon>
    </lineage>
</organism>
<evidence type="ECO:0000256" key="5">
    <source>
        <dbReference type="SAM" id="Phobius"/>
    </source>
</evidence>
<name>A0A5P6AAR6_RAOPL</name>
<protein>
    <submittedName>
        <fullName evidence="6">Uncharacterized protein</fullName>
    </submittedName>
</protein>
<comment type="subcellular location">
    <subcellularLocation>
        <location evidence="1">Membrane</location>
        <topology evidence="1">Multi-pass membrane protein</topology>
    </subcellularLocation>
</comment>
<sequence>MFIVPYSLITSELGTAYPAEGGIYDWIRRAFGARMSTRAVYLYWLAGGLWMPAGYILFAGMFARVLCRNCP</sequence>
<evidence type="ECO:0000313" key="6">
    <source>
        <dbReference type="EMBL" id="QFG76962.1"/>
    </source>
</evidence>
<evidence type="ECO:0000256" key="2">
    <source>
        <dbReference type="ARBA" id="ARBA00022692"/>
    </source>
</evidence>
<dbReference type="EMBL" id="CP029752">
    <property type="protein sequence ID" value="QFG76962.1"/>
    <property type="molecule type" value="Genomic_DNA"/>
</dbReference>
<dbReference type="AlphaFoldDB" id="A0A5P6AAR6"/>
<dbReference type="Gene3D" id="1.20.1740.10">
    <property type="entry name" value="Amino acid/polyamine transporter I"/>
    <property type="match status" value="1"/>
</dbReference>
<dbReference type="Pfam" id="PF13520">
    <property type="entry name" value="AA_permease_2"/>
    <property type="match status" value="1"/>
</dbReference>
<keyword evidence="4 5" id="KW-0472">Membrane</keyword>
<evidence type="ECO:0000256" key="1">
    <source>
        <dbReference type="ARBA" id="ARBA00004141"/>
    </source>
</evidence>
<dbReference type="InterPro" id="IPR002293">
    <property type="entry name" value="AA/rel_permease1"/>
</dbReference>
<evidence type="ECO:0000256" key="3">
    <source>
        <dbReference type="ARBA" id="ARBA00022989"/>
    </source>
</evidence>
<reference evidence="6" key="1">
    <citation type="submission" date="2018-05" db="EMBL/GenBank/DDBJ databases">
        <title>Bacterial isolates from healthy term breastfed infants carrying antibiotic resistance genes.</title>
        <authorList>
            <person name="Casaburi G."/>
        </authorList>
    </citation>
    <scope>NUCLEOTIDE SEQUENCE [LARGE SCALE GENOMIC DNA]</scope>
    <source>
        <strain evidence="6">7084_4</strain>
    </source>
</reference>
<gene>
    <name evidence="6" type="ORF">DMB90_20340</name>
</gene>
<dbReference type="GO" id="GO:0022857">
    <property type="term" value="F:transmembrane transporter activity"/>
    <property type="evidence" value="ECO:0007669"/>
    <property type="project" value="InterPro"/>
</dbReference>
<proteinExistence type="predicted"/>
<evidence type="ECO:0000256" key="4">
    <source>
        <dbReference type="ARBA" id="ARBA00023136"/>
    </source>
</evidence>
<keyword evidence="2 5" id="KW-0812">Transmembrane</keyword>
<feature type="transmembrane region" description="Helical" evidence="5">
    <location>
        <begin position="41"/>
        <end position="67"/>
    </location>
</feature>
<keyword evidence="3 5" id="KW-1133">Transmembrane helix</keyword>